<dbReference type="InterPro" id="IPR017871">
    <property type="entry name" value="ABC_transporter-like_CS"/>
</dbReference>
<dbReference type="InterPro" id="IPR032781">
    <property type="entry name" value="ABC_tran_Xtn"/>
</dbReference>
<dbReference type="PANTHER" id="PTHR42855">
    <property type="entry name" value="ABC TRANSPORTER ATP-BINDING SUBUNIT"/>
    <property type="match status" value="1"/>
</dbReference>
<dbReference type="Gene3D" id="3.40.50.300">
    <property type="entry name" value="P-loop containing nucleotide triphosphate hydrolases"/>
    <property type="match status" value="2"/>
</dbReference>
<gene>
    <name evidence="5" type="ORF">RAK27_00085</name>
</gene>
<feature type="coiled-coil region" evidence="3">
    <location>
        <begin position="243"/>
        <end position="303"/>
    </location>
</feature>
<reference evidence="5" key="1">
    <citation type="submission" date="2023-08" db="EMBL/GenBank/DDBJ databases">
        <title>Genomic characterization of piscicolin 126 produced by Carnobacterium maltaromaticum CM22 strain isolated from salmon (Salmo salar).</title>
        <authorList>
            <person name="Gonzalez-Gragera E."/>
            <person name="Garcia-Lopez J.D."/>
            <person name="Teso-Perez C."/>
            <person name="Gimenez-Hernandez I."/>
            <person name="Peralta-Sanchez J.M."/>
            <person name="Valdivia E."/>
            <person name="Montalban-Lopez M."/>
            <person name="Martin-Platero A.M."/>
            <person name="Banos A."/>
            <person name="Martinez-Bueno M."/>
        </authorList>
    </citation>
    <scope>NUCLEOTIDE SEQUENCE</scope>
    <source>
        <strain evidence="5">CM22</strain>
    </source>
</reference>
<dbReference type="Pfam" id="PF00005">
    <property type="entry name" value="ABC_tran"/>
    <property type="match status" value="2"/>
</dbReference>
<dbReference type="AlphaFoldDB" id="A0AAW9K0X6"/>
<keyword evidence="1" id="KW-0547">Nucleotide-binding</keyword>
<keyword evidence="2 5" id="KW-0067">ATP-binding</keyword>
<dbReference type="CDD" id="cd03221">
    <property type="entry name" value="ABCF_EF-3"/>
    <property type="match status" value="2"/>
</dbReference>
<dbReference type="SUPFAM" id="SSF52540">
    <property type="entry name" value="P-loop containing nucleoside triphosphate hydrolases"/>
    <property type="match status" value="2"/>
</dbReference>
<dbReference type="InterPro" id="IPR003439">
    <property type="entry name" value="ABC_transporter-like_ATP-bd"/>
</dbReference>
<dbReference type="PROSITE" id="PS50893">
    <property type="entry name" value="ABC_TRANSPORTER_2"/>
    <property type="match status" value="2"/>
</dbReference>
<keyword evidence="3" id="KW-0175">Coiled coil</keyword>
<accession>A0AAW9K0X6</accession>
<proteinExistence type="predicted"/>
<organism evidence="5 6">
    <name type="scientific">Carnobacterium maltaromaticum</name>
    <name type="common">Carnobacterium piscicola</name>
    <dbReference type="NCBI Taxonomy" id="2751"/>
    <lineage>
        <taxon>Bacteria</taxon>
        <taxon>Bacillati</taxon>
        <taxon>Bacillota</taxon>
        <taxon>Bacilli</taxon>
        <taxon>Lactobacillales</taxon>
        <taxon>Carnobacteriaceae</taxon>
        <taxon>Carnobacterium</taxon>
    </lineage>
</organism>
<dbReference type="PROSITE" id="PS00211">
    <property type="entry name" value="ABC_TRANSPORTER_1"/>
    <property type="match status" value="1"/>
</dbReference>
<dbReference type="GO" id="GO:0005524">
    <property type="term" value="F:ATP binding"/>
    <property type="evidence" value="ECO:0007669"/>
    <property type="project" value="UniProtKB-KW"/>
</dbReference>
<dbReference type="InterPro" id="IPR003593">
    <property type="entry name" value="AAA+_ATPase"/>
</dbReference>
<dbReference type="Proteomes" id="UP001290462">
    <property type="component" value="Unassembled WGS sequence"/>
</dbReference>
<evidence type="ECO:0000313" key="5">
    <source>
        <dbReference type="EMBL" id="MDZ5757052.1"/>
    </source>
</evidence>
<evidence type="ECO:0000256" key="3">
    <source>
        <dbReference type="SAM" id="Coils"/>
    </source>
</evidence>
<evidence type="ECO:0000259" key="4">
    <source>
        <dbReference type="PROSITE" id="PS50893"/>
    </source>
</evidence>
<comment type="caution">
    <text evidence="5">The sequence shown here is derived from an EMBL/GenBank/DDBJ whole genome shotgun (WGS) entry which is preliminary data.</text>
</comment>
<dbReference type="InterPro" id="IPR051309">
    <property type="entry name" value="ABCF_ATPase"/>
</dbReference>
<evidence type="ECO:0000256" key="2">
    <source>
        <dbReference type="ARBA" id="ARBA00022840"/>
    </source>
</evidence>
<dbReference type="PANTHER" id="PTHR42855:SF2">
    <property type="entry name" value="DRUG RESISTANCE ABC TRANSPORTER,ATP-BINDING PROTEIN"/>
    <property type="match status" value="1"/>
</dbReference>
<dbReference type="Pfam" id="PF12848">
    <property type="entry name" value="ABC_tran_Xtn"/>
    <property type="match status" value="1"/>
</dbReference>
<dbReference type="GO" id="GO:0016887">
    <property type="term" value="F:ATP hydrolysis activity"/>
    <property type="evidence" value="ECO:0007669"/>
    <property type="project" value="InterPro"/>
</dbReference>
<dbReference type="InterPro" id="IPR027417">
    <property type="entry name" value="P-loop_NTPase"/>
</dbReference>
<dbReference type="EMBL" id="JAVBVO010000001">
    <property type="protein sequence ID" value="MDZ5757052.1"/>
    <property type="molecule type" value="Genomic_DNA"/>
</dbReference>
<name>A0AAW9K0X6_CARML</name>
<dbReference type="SMART" id="SM00382">
    <property type="entry name" value="AAA"/>
    <property type="match status" value="2"/>
</dbReference>
<sequence>MYIHIQEIEKSYGSLLLFEELSLKIPQGHKIGLVGDNGSGKSSLFKLITGEESPDKGLVIRKKNLVLGYLEQLPEVPGITSVKEVIEADFKELIEIQQHLKELEKQMEQSVEGVIIEKYGVLQEKFIQLGGYELAYQIEKMASGLGIQQLLNKPFNQLSGGKQTKVGLVKVLLKEPDLLLLDEPTNHLDLHAIEWLEHYLKSYQGTLFTISHDRYFLDQVVTEIYDLEDGEIQVYQGNYTQYQKAKKARLLKEQQNYEEQQKKIKKLEDAIRRYRQWGNESGNEDMFKKAKSLEKRLARMTQLTRPVLEKKHIQLKLAVNQRSGKKVVTFSNVEKSYGAKQLFQQLNFQLQWAKHIGIVGENGVGKSTLIRLLLQEEQPDCGTIELGEQVKIGYLPQKIEFSDENKSVLETFRFYVAMEEGESRGFLAQFLFYGSDVFRLVKNLSGGQRMRLKLAILMKEETNLLILDEPTNHLDIATREVVEDVLANYTGTLLAISHDRYFLDKLFNEILWLTPTDITLFNGNYQWAKKKKEEQATLLEKQDISERENGKKLSKVKTGKMAKAPTLTDIENSLQNQAKIVTELDEKLAHETNLEQLYKWSQERDEVLLKVKQLEDQWIELADE</sequence>
<evidence type="ECO:0000313" key="6">
    <source>
        <dbReference type="Proteomes" id="UP001290462"/>
    </source>
</evidence>
<dbReference type="NCBIfam" id="NF000355">
    <property type="entry name" value="ribo_prot_ABC_F"/>
    <property type="match status" value="1"/>
</dbReference>
<dbReference type="FunFam" id="3.40.50.300:FF:000011">
    <property type="entry name" value="Putative ABC transporter ATP-binding component"/>
    <property type="match status" value="1"/>
</dbReference>
<feature type="coiled-coil region" evidence="3">
    <location>
        <begin position="86"/>
        <end position="113"/>
    </location>
</feature>
<dbReference type="RefSeq" id="WP_322808208.1">
    <property type="nucleotide sequence ID" value="NZ_JAVBVO010000001.1"/>
</dbReference>
<protein>
    <submittedName>
        <fullName evidence="5">ABC-F family ATP-binding cassette domain-containing protein</fullName>
    </submittedName>
</protein>
<evidence type="ECO:0000256" key="1">
    <source>
        <dbReference type="ARBA" id="ARBA00022741"/>
    </source>
</evidence>
<feature type="domain" description="ABC transporter" evidence="4">
    <location>
        <begin position="328"/>
        <end position="540"/>
    </location>
</feature>
<feature type="domain" description="ABC transporter" evidence="4">
    <location>
        <begin position="3"/>
        <end position="254"/>
    </location>
</feature>